<evidence type="ECO:0000256" key="1">
    <source>
        <dbReference type="ARBA" id="ARBA00001947"/>
    </source>
</evidence>
<dbReference type="InterPro" id="IPR000286">
    <property type="entry name" value="HDACs"/>
</dbReference>
<feature type="region of interest" description="Disordered" evidence="11">
    <location>
        <begin position="345"/>
        <end position="431"/>
    </location>
</feature>
<comment type="similarity">
    <text evidence="7">Belongs to the histone deacetylase family. HD Type 1 subfamily.</text>
</comment>
<proteinExistence type="inferred from homology"/>
<evidence type="ECO:0000259" key="12">
    <source>
        <dbReference type="Pfam" id="PF00850"/>
    </source>
</evidence>
<dbReference type="Gene3D" id="3.40.800.20">
    <property type="entry name" value="Histone deacetylase domain"/>
    <property type="match status" value="2"/>
</dbReference>
<organism evidence="13">
    <name type="scientific">Sesamum latifolium</name>
    <dbReference type="NCBI Taxonomy" id="2727402"/>
    <lineage>
        <taxon>Eukaryota</taxon>
        <taxon>Viridiplantae</taxon>
        <taxon>Streptophyta</taxon>
        <taxon>Embryophyta</taxon>
        <taxon>Tracheophyta</taxon>
        <taxon>Spermatophyta</taxon>
        <taxon>Magnoliopsida</taxon>
        <taxon>eudicotyledons</taxon>
        <taxon>Gunneridae</taxon>
        <taxon>Pentapetalae</taxon>
        <taxon>asterids</taxon>
        <taxon>lamiids</taxon>
        <taxon>Lamiales</taxon>
        <taxon>Pedaliaceae</taxon>
        <taxon>Sesamum</taxon>
    </lineage>
</organism>
<reference evidence="13" key="1">
    <citation type="submission" date="2020-06" db="EMBL/GenBank/DDBJ databases">
        <authorList>
            <person name="Li T."/>
            <person name="Hu X."/>
            <person name="Zhang T."/>
            <person name="Song X."/>
            <person name="Zhang H."/>
            <person name="Dai N."/>
            <person name="Sheng W."/>
            <person name="Hou X."/>
            <person name="Wei L."/>
        </authorList>
    </citation>
    <scope>NUCLEOTIDE SEQUENCE</scope>
    <source>
        <strain evidence="13">KEN1</strain>
        <tissue evidence="13">Leaf</tissue>
    </source>
</reference>
<comment type="catalytic activity">
    <reaction evidence="6 7">
        <text>N(6)-acetyl-L-lysyl-[histone] + H2O = L-lysyl-[histone] + acetate</text>
        <dbReference type="Rhea" id="RHEA:58196"/>
        <dbReference type="Rhea" id="RHEA-COMP:9845"/>
        <dbReference type="Rhea" id="RHEA-COMP:11338"/>
        <dbReference type="ChEBI" id="CHEBI:15377"/>
        <dbReference type="ChEBI" id="CHEBI:29969"/>
        <dbReference type="ChEBI" id="CHEBI:30089"/>
        <dbReference type="ChEBI" id="CHEBI:61930"/>
        <dbReference type="EC" id="3.5.1.98"/>
    </reaction>
</comment>
<feature type="binding site" evidence="9">
    <location>
        <position position="271"/>
    </location>
    <ligand>
        <name>substrate</name>
    </ligand>
</feature>
<dbReference type="PIRSF" id="PIRSF037913">
    <property type="entry name" value="His_deacetylse_1"/>
    <property type="match status" value="1"/>
</dbReference>
<dbReference type="GO" id="GO:0046872">
    <property type="term" value="F:metal ion binding"/>
    <property type="evidence" value="ECO:0007669"/>
    <property type="project" value="UniProtKB-KW"/>
</dbReference>
<keyword evidence="4 7" id="KW-0378">Hydrolase</keyword>
<evidence type="ECO:0000256" key="5">
    <source>
        <dbReference type="ARBA" id="ARBA00022853"/>
    </source>
</evidence>
<dbReference type="GO" id="GO:0040029">
    <property type="term" value="P:epigenetic regulation of gene expression"/>
    <property type="evidence" value="ECO:0007669"/>
    <property type="project" value="TreeGrafter"/>
</dbReference>
<dbReference type="GO" id="GO:0000118">
    <property type="term" value="C:histone deacetylase complex"/>
    <property type="evidence" value="ECO:0007669"/>
    <property type="project" value="UniProtKB-ARBA"/>
</dbReference>
<feature type="binding site" evidence="9">
    <location>
        <position position="111"/>
    </location>
    <ligand>
        <name>substrate</name>
    </ligand>
</feature>
<evidence type="ECO:0000313" key="13">
    <source>
        <dbReference type="EMBL" id="KAL0421763.1"/>
    </source>
</evidence>
<gene>
    <name evidence="13" type="ORF">Slati_3199200</name>
</gene>
<name>A0AAW2UXX0_9LAMI</name>
<feature type="binding site" evidence="10">
    <location>
        <position position="188"/>
    </location>
    <ligand>
        <name>a divalent metal cation</name>
        <dbReference type="ChEBI" id="CHEBI:60240"/>
    </ligand>
</feature>
<evidence type="ECO:0000256" key="9">
    <source>
        <dbReference type="PIRSR" id="PIRSR037913-2"/>
    </source>
</evidence>
<comment type="cofactor">
    <cofactor evidence="1">
        <name>Zn(2+)</name>
        <dbReference type="ChEBI" id="CHEBI:29105"/>
    </cofactor>
</comment>
<feature type="binding site" evidence="10">
    <location>
        <position position="190"/>
    </location>
    <ligand>
        <name>a divalent metal cation</name>
        <dbReference type="ChEBI" id="CHEBI:60240"/>
    </ligand>
</feature>
<evidence type="ECO:0000256" key="3">
    <source>
        <dbReference type="ARBA" id="ARBA00022491"/>
    </source>
</evidence>
<feature type="compositionally biased region" description="Basic and acidic residues" evidence="11">
    <location>
        <begin position="414"/>
        <end position="431"/>
    </location>
</feature>
<dbReference type="GO" id="GO:0141221">
    <property type="term" value="F:histone deacetylase activity, hydrolytic mechanism"/>
    <property type="evidence" value="ECO:0007669"/>
    <property type="project" value="UniProtKB-EC"/>
</dbReference>
<comment type="subcellular location">
    <subcellularLocation>
        <location evidence="7">Nucleus</location>
    </subcellularLocation>
</comment>
<keyword evidence="7" id="KW-0539">Nucleus</keyword>
<keyword evidence="10" id="KW-0479">Metal-binding</keyword>
<feature type="binding site" evidence="9">
    <location>
        <position position="161"/>
    </location>
    <ligand>
        <name>substrate</name>
    </ligand>
</feature>
<dbReference type="PANTHER" id="PTHR10625">
    <property type="entry name" value="HISTONE DEACETYLASE HDAC1-RELATED"/>
    <property type="match status" value="1"/>
</dbReference>
<dbReference type="InterPro" id="IPR037138">
    <property type="entry name" value="His_deacetylse_dom_sf"/>
</dbReference>
<keyword evidence="3" id="KW-0678">Repressor</keyword>
<dbReference type="PRINTS" id="PR01271">
    <property type="entry name" value="HISDACETLASE"/>
</dbReference>
<feature type="domain" description="Histone deacetylase" evidence="12">
    <location>
        <begin position="38"/>
        <end position="232"/>
    </location>
</feature>
<evidence type="ECO:0000256" key="10">
    <source>
        <dbReference type="PIRSR" id="PIRSR037913-3"/>
    </source>
</evidence>
<reference evidence="13" key="2">
    <citation type="journal article" date="2024" name="Plant">
        <title>Genomic evolution and insights into agronomic trait innovations of Sesamum species.</title>
        <authorList>
            <person name="Miao H."/>
            <person name="Wang L."/>
            <person name="Qu L."/>
            <person name="Liu H."/>
            <person name="Sun Y."/>
            <person name="Le M."/>
            <person name="Wang Q."/>
            <person name="Wei S."/>
            <person name="Zheng Y."/>
            <person name="Lin W."/>
            <person name="Duan Y."/>
            <person name="Cao H."/>
            <person name="Xiong S."/>
            <person name="Wang X."/>
            <person name="Wei L."/>
            <person name="Li C."/>
            <person name="Ma Q."/>
            <person name="Ju M."/>
            <person name="Zhao R."/>
            <person name="Li G."/>
            <person name="Mu C."/>
            <person name="Tian Q."/>
            <person name="Mei H."/>
            <person name="Zhang T."/>
            <person name="Gao T."/>
            <person name="Zhang H."/>
        </authorList>
    </citation>
    <scope>NUCLEOTIDE SEQUENCE</scope>
    <source>
        <strain evidence="13">KEN1</strain>
    </source>
</reference>
<dbReference type="InterPro" id="IPR023801">
    <property type="entry name" value="His_deacetylse_dom"/>
</dbReference>
<evidence type="ECO:0000256" key="2">
    <source>
        <dbReference type="ARBA" id="ARBA00012111"/>
    </source>
</evidence>
<dbReference type="SUPFAM" id="SSF52768">
    <property type="entry name" value="Arginase/deacetylase"/>
    <property type="match status" value="1"/>
</dbReference>
<dbReference type="AlphaFoldDB" id="A0AAW2UXX0"/>
<keyword evidence="5 7" id="KW-0156">Chromatin regulator</keyword>
<dbReference type="InterPro" id="IPR023696">
    <property type="entry name" value="Ureohydrolase_dom_sf"/>
</dbReference>
<evidence type="ECO:0000256" key="4">
    <source>
        <dbReference type="ARBA" id="ARBA00022801"/>
    </source>
</evidence>
<evidence type="ECO:0000256" key="7">
    <source>
        <dbReference type="PIRNR" id="PIRNR037913"/>
    </source>
</evidence>
<dbReference type="InterPro" id="IPR003084">
    <property type="entry name" value="HDAC_I/II"/>
</dbReference>
<feature type="domain" description="Histone deacetylase" evidence="12">
    <location>
        <begin position="233"/>
        <end position="285"/>
    </location>
</feature>
<evidence type="ECO:0000256" key="6">
    <source>
        <dbReference type="ARBA" id="ARBA00048287"/>
    </source>
</evidence>
<comment type="caution">
    <text evidence="13">The sequence shown here is derived from an EMBL/GenBank/DDBJ whole genome shotgun (WGS) entry which is preliminary data.</text>
</comment>
<evidence type="ECO:0000256" key="11">
    <source>
        <dbReference type="SAM" id="MobiDB-lite"/>
    </source>
</evidence>
<dbReference type="PANTHER" id="PTHR10625:SF10">
    <property type="entry name" value="HISTONE DEACETYLASE HDAC1"/>
    <property type="match status" value="1"/>
</dbReference>
<keyword evidence="7" id="KW-0805">Transcription regulation</keyword>
<dbReference type="Pfam" id="PF00850">
    <property type="entry name" value="Hist_deacetyl"/>
    <property type="match status" value="2"/>
</dbReference>
<dbReference type="EC" id="3.5.1.98" evidence="2 7"/>
<protein>
    <recommendedName>
        <fullName evidence="2 7">Histone deacetylase</fullName>
        <ecNumber evidence="2 7">3.5.1.98</ecNumber>
    </recommendedName>
</protein>
<sequence>MDPGSGASLPSSCPDARKRRVSYFYEPTIGDYYYGQGHPMKPHRIRMAHNLIVHYALHRRMEISRPFPAGPEDIRRFHSPEYVEFLSSVSPDTLHDHTHARHLKRFNVGEDCPVFDGLFSFCQASAGGSIGAAVKLNRQDADIAINWAGGLHHAKKSEASGFCYVNDIVLGILELLKVHRRVLYVDIDIHHGDGVEEAFYVTDRVMTVSFHKFGDFFPGTGHIKDIGQQQGNSLAGDRLGCFNLSVKGHADCLRFLRSFNVPLMVLGGGGYTIRNVARCWCYETAVAVDVEPDNRLPYNEYYEYFGPDYTLHVEPSHMENLNTERDLEKIRNMLLEQLSKLQHVPSVPFQTMPPTTEVPEEREEDMEVRPKPRIWNGQNDYESDDDEDEKPLPRSLNSDATYQTSTDLRGSSDTVKEEDMTDDTIKDEISH</sequence>
<accession>A0AAW2UXX0</accession>
<evidence type="ECO:0000256" key="8">
    <source>
        <dbReference type="PIRSR" id="PIRSR037913-1"/>
    </source>
</evidence>
<dbReference type="PRINTS" id="PR01270">
    <property type="entry name" value="HDASUPER"/>
</dbReference>
<feature type="compositionally biased region" description="Polar residues" evidence="11">
    <location>
        <begin position="395"/>
        <end position="413"/>
    </location>
</feature>
<dbReference type="EMBL" id="JACGWN010000011">
    <property type="protein sequence ID" value="KAL0421763.1"/>
    <property type="molecule type" value="Genomic_DNA"/>
</dbReference>
<feature type="active site" description="Proton acceptor" evidence="8">
    <location>
        <position position="153"/>
    </location>
</feature>
<keyword evidence="7" id="KW-0804">Transcription</keyword>